<keyword evidence="5" id="KW-0238">DNA-binding</keyword>
<comment type="caution">
    <text evidence="10">The sequence shown here is derived from an EMBL/GenBank/DDBJ whole genome shotgun (WGS) entry which is preliminary data.</text>
</comment>
<dbReference type="Proteomes" id="UP000292695">
    <property type="component" value="Unassembled WGS sequence"/>
</dbReference>
<reference evidence="10 11" key="1">
    <citation type="submission" date="2019-02" db="EMBL/GenBank/DDBJ databases">
        <title>Kribbella capetownensis sp. nov. and Kribbella speibonae sp. nov., isolated from soil.</title>
        <authorList>
            <person name="Curtis S.M."/>
            <person name="Norton I."/>
            <person name="Everest G.J."/>
            <person name="Meyers P.R."/>
        </authorList>
    </citation>
    <scope>NUCLEOTIDE SEQUENCE [LARGE SCALE GENOMIC DNA]</scope>
    <source>
        <strain evidence="10 11">DSM 27082</strain>
    </source>
</reference>
<feature type="compositionally biased region" description="Basic and acidic residues" evidence="7">
    <location>
        <begin position="319"/>
        <end position="328"/>
    </location>
</feature>
<sequence>MRLRRSHPEQAGYTRVRRGRGFSYVDADGKVIDDTDVVERIRTLAIPPAWQEVWICPFPNGHIQAVGTDEAGRRQYLYHDDWRSAQDADKHDRVRQLARKLPAFREAVDEDLCVRGLQRRRVLAVALRMLDYGVFRTGNTEYAEEYGSRGAATLLRDDVRVSHGKLVFDFRAKGGQRRTIELDDANLVAAVRSLKRGRHKLPQLLVYRDGDDYHEIDAGMINDRFHELVGDDFTVKDLRTWTATVHAAVDLAEAEPPTTKQSLNEAVKEMLDEVSDHLGNTPAVARASYVDPRVVEQYEHGHTIADTVDRVGDDLDDEKTRASLERSVNKVLDQGARE</sequence>
<dbReference type="GO" id="GO:0003677">
    <property type="term" value="F:DNA binding"/>
    <property type="evidence" value="ECO:0007669"/>
    <property type="project" value="UniProtKB-KW"/>
</dbReference>
<dbReference type="OrthoDB" id="9778962at2"/>
<dbReference type="InterPro" id="IPR001631">
    <property type="entry name" value="TopoI"/>
</dbReference>
<dbReference type="InterPro" id="IPR013500">
    <property type="entry name" value="TopoI_cat_euk"/>
</dbReference>
<dbReference type="EC" id="5.6.2.1" evidence="3"/>
<accession>A0A4R0HZ64</accession>
<dbReference type="SUPFAM" id="SSF56349">
    <property type="entry name" value="DNA breaking-rejoining enzymes"/>
    <property type="match status" value="1"/>
</dbReference>
<comment type="catalytic activity">
    <reaction evidence="1">
        <text>ATP-independent breakage of single-stranded DNA, followed by passage and rejoining.</text>
        <dbReference type="EC" id="5.6.2.1"/>
    </reaction>
</comment>
<dbReference type="InterPro" id="IPR049331">
    <property type="entry name" value="Top1B_N_bact"/>
</dbReference>
<evidence type="ECO:0000256" key="5">
    <source>
        <dbReference type="ARBA" id="ARBA00023125"/>
    </source>
</evidence>
<dbReference type="AlphaFoldDB" id="A0A4R0HZ64"/>
<dbReference type="InterPro" id="IPR011010">
    <property type="entry name" value="DNA_brk_join_enz"/>
</dbReference>
<dbReference type="RefSeq" id="WP_131296427.1">
    <property type="nucleotide sequence ID" value="NZ_SJKA01000028.1"/>
</dbReference>
<dbReference type="Gene3D" id="3.90.15.10">
    <property type="entry name" value="Topoisomerase I, Chain A, domain 3"/>
    <property type="match status" value="1"/>
</dbReference>
<gene>
    <name evidence="10" type="ORF">E0H50_40240</name>
</gene>
<organism evidence="10 11">
    <name type="scientific">Kribbella sindirgiensis</name>
    <dbReference type="NCBI Taxonomy" id="1124744"/>
    <lineage>
        <taxon>Bacteria</taxon>
        <taxon>Bacillati</taxon>
        <taxon>Actinomycetota</taxon>
        <taxon>Actinomycetes</taxon>
        <taxon>Propionibacteriales</taxon>
        <taxon>Kribbellaceae</taxon>
        <taxon>Kribbella</taxon>
    </lineage>
</organism>
<name>A0A4R0HZ64_9ACTN</name>
<evidence type="ECO:0000313" key="11">
    <source>
        <dbReference type="Proteomes" id="UP000292695"/>
    </source>
</evidence>
<dbReference type="GO" id="GO:0006265">
    <property type="term" value="P:DNA topological change"/>
    <property type="evidence" value="ECO:0007669"/>
    <property type="project" value="InterPro"/>
</dbReference>
<evidence type="ECO:0000256" key="1">
    <source>
        <dbReference type="ARBA" id="ARBA00000213"/>
    </source>
</evidence>
<evidence type="ECO:0000313" key="10">
    <source>
        <dbReference type="EMBL" id="TCC16729.1"/>
    </source>
</evidence>
<evidence type="ECO:0000259" key="9">
    <source>
        <dbReference type="Pfam" id="PF21338"/>
    </source>
</evidence>
<dbReference type="Pfam" id="PF01028">
    <property type="entry name" value="Topoisom_I"/>
    <property type="match status" value="1"/>
</dbReference>
<keyword evidence="4" id="KW-0799">Topoisomerase</keyword>
<evidence type="ECO:0000256" key="6">
    <source>
        <dbReference type="ARBA" id="ARBA00023235"/>
    </source>
</evidence>
<dbReference type="InterPro" id="IPR014711">
    <property type="entry name" value="TopoI_cat_a-hlx-sub_euk"/>
</dbReference>
<proteinExistence type="inferred from homology"/>
<comment type="similarity">
    <text evidence="2">Belongs to the type IB topoisomerase family.</text>
</comment>
<evidence type="ECO:0000256" key="3">
    <source>
        <dbReference type="ARBA" id="ARBA00012891"/>
    </source>
</evidence>
<evidence type="ECO:0000256" key="7">
    <source>
        <dbReference type="SAM" id="MobiDB-lite"/>
    </source>
</evidence>
<keyword evidence="6 10" id="KW-0413">Isomerase</keyword>
<dbReference type="Pfam" id="PF21338">
    <property type="entry name" value="Top1B_N_bact"/>
    <property type="match status" value="1"/>
</dbReference>
<evidence type="ECO:0000259" key="8">
    <source>
        <dbReference type="Pfam" id="PF01028"/>
    </source>
</evidence>
<keyword evidence="11" id="KW-1185">Reference proteome</keyword>
<dbReference type="EMBL" id="SJKA01000028">
    <property type="protein sequence ID" value="TCC16729.1"/>
    <property type="molecule type" value="Genomic_DNA"/>
</dbReference>
<dbReference type="SUPFAM" id="SSF55869">
    <property type="entry name" value="DNA topoisomerase I domain"/>
    <property type="match status" value="1"/>
</dbReference>
<evidence type="ECO:0000256" key="4">
    <source>
        <dbReference type="ARBA" id="ARBA00023029"/>
    </source>
</evidence>
<dbReference type="Gene3D" id="3.30.66.10">
    <property type="entry name" value="DNA topoisomerase I domain"/>
    <property type="match status" value="1"/>
</dbReference>
<evidence type="ECO:0000256" key="2">
    <source>
        <dbReference type="ARBA" id="ARBA00006645"/>
    </source>
</evidence>
<dbReference type="PROSITE" id="PS52038">
    <property type="entry name" value="TOPO_IB_2"/>
    <property type="match status" value="1"/>
</dbReference>
<dbReference type="InterPro" id="IPR035447">
    <property type="entry name" value="DNA_topo_I_N_sf"/>
</dbReference>
<dbReference type="Gene3D" id="1.10.132.120">
    <property type="match status" value="1"/>
</dbReference>
<protein>
    <recommendedName>
        <fullName evidence="3">DNA topoisomerase</fullName>
        <ecNumber evidence="3">5.6.2.1</ecNumber>
    </recommendedName>
</protein>
<feature type="region of interest" description="Disordered" evidence="7">
    <location>
        <begin position="319"/>
        <end position="338"/>
    </location>
</feature>
<dbReference type="PRINTS" id="PR00416">
    <property type="entry name" value="EUTPISMRASEI"/>
</dbReference>
<feature type="domain" description="DNA topoisomerase I catalytic core eukaryotic-type" evidence="8">
    <location>
        <begin position="82"/>
        <end position="298"/>
    </location>
</feature>
<dbReference type="GO" id="GO:0003917">
    <property type="term" value="F:DNA topoisomerase type I (single strand cut, ATP-independent) activity"/>
    <property type="evidence" value="ECO:0007669"/>
    <property type="project" value="UniProtKB-EC"/>
</dbReference>
<feature type="domain" description="DNA topoisomerase IB N-terminal" evidence="9">
    <location>
        <begin position="21"/>
        <end position="69"/>
    </location>
</feature>